<protein>
    <recommendedName>
        <fullName evidence="2">site-specific DNA-methyltransferase (adenine-specific)</fullName>
        <ecNumber evidence="2">2.1.1.72</ecNumber>
    </recommendedName>
</protein>
<name>A0A1T4Z1L3_9BACT</name>
<keyword evidence="5" id="KW-0949">S-adenosyl-L-methionine</keyword>
<evidence type="ECO:0000256" key="3">
    <source>
        <dbReference type="ARBA" id="ARBA00022603"/>
    </source>
</evidence>
<evidence type="ECO:0000256" key="4">
    <source>
        <dbReference type="ARBA" id="ARBA00022679"/>
    </source>
</evidence>
<organism evidence="10 11">
    <name type="scientific">Prosthecobacter debontii</name>
    <dbReference type="NCBI Taxonomy" id="48467"/>
    <lineage>
        <taxon>Bacteria</taxon>
        <taxon>Pseudomonadati</taxon>
        <taxon>Verrucomicrobiota</taxon>
        <taxon>Verrucomicrobiia</taxon>
        <taxon>Verrucomicrobiales</taxon>
        <taxon>Verrucomicrobiaceae</taxon>
        <taxon>Prosthecobacter</taxon>
    </lineage>
</organism>
<reference evidence="11" key="1">
    <citation type="submission" date="2017-02" db="EMBL/GenBank/DDBJ databases">
        <authorList>
            <person name="Varghese N."/>
            <person name="Submissions S."/>
        </authorList>
    </citation>
    <scope>NUCLEOTIDE SEQUENCE [LARGE SCALE GENOMIC DNA]</scope>
    <source>
        <strain evidence="11">ATCC 700200</strain>
    </source>
</reference>
<dbReference type="RefSeq" id="WP_078815936.1">
    <property type="nucleotide sequence ID" value="NZ_FUYE01000025.1"/>
</dbReference>
<dbReference type="GO" id="GO:0009307">
    <property type="term" value="P:DNA restriction-modification system"/>
    <property type="evidence" value="ECO:0007669"/>
    <property type="project" value="UniProtKB-KW"/>
</dbReference>
<dbReference type="Pfam" id="PF12161">
    <property type="entry name" value="HsdM_N"/>
    <property type="match status" value="1"/>
</dbReference>
<dbReference type="InterPro" id="IPR038333">
    <property type="entry name" value="T1MK-like_N_sf"/>
</dbReference>
<dbReference type="EC" id="2.1.1.72" evidence="2"/>
<evidence type="ECO:0000256" key="5">
    <source>
        <dbReference type="ARBA" id="ARBA00022691"/>
    </source>
</evidence>
<keyword evidence="11" id="KW-1185">Reference proteome</keyword>
<evidence type="ECO:0000256" key="6">
    <source>
        <dbReference type="ARBA" id="ARBA00022747"/>
    </source>
</evidence>
<feature type="domain" description="DNA methylase adenine-specific" evidence="8">
    <location>
        <begin position="187"/>
        <end position="519"/>
    </location>
</feature>
<dbReference type="PRINTS" id="PR00507">
    <property type="entry name" value="N12N6MTFRASE"/>
</dbReference>
<comment type="similarity">
    <text evidence="1">Belongs to the N(4)/N(6)-methyltransferase family.</text>
</comment>
<evidence type="ECO:0000256" key="2">
    <source>
        <dbReference type="ARBA" id="ARBA00011900"/>
    </source>
</evidence>
<sequence length="551" mass="62101">MLQLNAKLRSLIAKLWDRFWSGGISNPLSAIEQITYLLFMKQIDELDTKREQDAEFTGDTFTSRFVGDYFLPHDKARAAELAKPKPGETAAEKKAREQELKRLAIDKSTLRWSHFRQLPAAEMLPHVQQRVFPFIKDLGDSGNFTQHMANAVFLIPSANLLQGAVTIIEEIFVEIERDARESGHLHQDIQGDVYEMLLNEISSAGKNGQFRTPRHIIKLISELVKPQLGHRICDPACGTAGFLLDAYHYIVTQLARQKAKKGQTYPPDEDGFIRTSLSGLLTPNNKHVLEQGLHGYDFDSTMVRLALMNLMMHGIDNPRVDYQDTLSKGFTEEGDYDIVMANPPFTGSIDKGDINESLKLNTTKTELLFTERIFTLLKMGGTAGIIIPQGVLFGASGAFVEARKKLVEEAELKAVIALPSGVFKPYAGVATAILVFTRGGKTQHTWFYNLENDGLSLDDKRQRIQGSELPEVVALWNARDPKKEMGDRKAKHFFVPVQEIREKNYDLSFNRYHEAEHDETEYEEPQVILAKLKDLEDKIQKGIAELEGILG</sequence>
<dbReference type="EMBL" id="FUYE01000025">
    <property type="protein sequence ID" value="SKB07930.1"/>
    <property type="molecule type" value="Genomic_DNA"/>
</dbReference>
<dbReference type="OrthoDB" id="9815272at2"/>
<dbReference type="GO" id="GO:0032259">
    <property type="term" value="P:methylation"/>
    <property type="evidence" value="ECO:0007669"/>
    <property type="project" value="UniProtKB-KW"/>
</dbReference>
<evidence type="ECO:0000256" key="7">
    <source>
        <dbReference type="ARBA" id="ARBA00047942"/>
    </source>
</evidence>
<dbReference type="PANTHER" id="PTHR42933:SF3">
    <property type="entry name" value="TYPE I RESTRICTION ENZYME MJAVIII METHYLASE SUBUNIT"/>
    <property type="match status" value="1"/>
</dbReference>
<dbReference type="Gene3D" id="1.20.1260.30">
    <property type="match status" value="1"/>
</dbReference>
<evidence type="ECO:0000256" key="1">
    <source>
        <dbReference type="ARBA" id="ARBA00006594"/>
    </source>
</evidence>
<evidence type="ECO:0000259" key="9">
    <source>
        <dbReference type="Pfam" id="PF12161"/>
    </source>
</evidence>
<keyword evidence="6" id="KW-0680">Restriction system</keyword>
<dbReference type="GO" id="GO:0003677">
    <property type="term" value="F:DNA binding"/>
    <property type="evidence" value="ECO:0007669"/>
    <property type="project" value="InterPro"/>
</dbReference>
<dbReference type="SUPFAM" id="SSF53335">
    <property type="entry name" value="S-adenosyl-L-methionine-dependent methyltransferases"/>
    <property type="match status" value="1"/>
</dbReference>
<dbReference type="GO" id="GO:0008170">
    <property type="term" value="F:N-methyltransferase activity"/>
    <property type="evidence" value="ECO:0007669"/>
    <property type="project" value="InterPro"/>
</dbReference>
<comment type="catalytic activity">
    <reaction evidence="7">
        <text>a 2'-deoxyadenosine in DNA + S-adenosyl-L-methionine = an N(6)-methyl-2'-deoxyadenosine in DNA + S-adenosyl-L-homocysteine + H(+)</text>
        <dbReference type="Rhea" id="RHEA:15197"/>
        <dbReference type="Rhea" id="RHEA-COMP:12418"/>
        <dbReference type="Rhea" id="RHEA-COMP:12419"/>
        <dbReference type="ChEBI" id="CHEBI:15378"/>
        <dbReference type="ChEBI" id="CHEBI:57856"/>
        <dbReference type="ChEBI" id="CHEBI:59789"/>
        <dbReference type="ChEBI" id="CHEBI:90615"/>
        <dbReference type="ChEBI" id="CHEBI:90616"/>
        <dbReference type="EC" id="2.1.1.72"/>
    </reaction>
</comment>
<dbReference type="InterPro" id="IPR003356">
    <property type="entry name" value="DNA_methylase_A-5"/>
</dbReference>
<evidence type="ECO:0000313" key="10">
    <source>
        <dbReference type="EMBL" id="SKB07930.1"/>
    </source>
</evidence>
<dbReference type="GO" id="GO:0009007">
    <property type="term" value="F:site-specific DNA-methyltransferase (adenine-specific) activity"/>
    <property type="evidence" value="ECO:0007669"/>
    <property type="project" value="UniProtKB-EC"/>
</dbReference>
<accession>A0A1T4Z1L3</accession>
<dbReference type="AlphaFoldDB" id="A0A1T4Z1L3"/>
<dbReference type="InterPro" id="IPR051537">
    <property type="entry name" value="DNA_Adenine_Mtase"/>
</dbReference>
<dbReference type="Gene3D" id="3.40.50.150">
    <property type="entry name" value="Vaccinia Virus protein VP39"/>
    <property type="match status" value="1"/>
</dbReference>
<gene>
    <name evidence="10" type="ORF">SAMN02745166_04818</name>
</gene>
<dbReference type="Proteomes" id="UP000190774">
    <property type="component" value="Unassembled WGS sequence"/>
</dbReference>
<dbReference type="InterPro" id="IPR022749">
    <property type="entry name" value="D12N6_MeTrfase_N"/>
</dbReference>
<dbReference type="STRING" id="48467.SAMN02745166_04818"/>
<dbReference type="Pfam" id="PF02384">
    <property type="entry name" value="N6_Mtase"/>
    <property type="match status" value="1"/>
</dbReference>
<dbReference type="InterPro" id="IPR029063">
    <property type="entry name" value="SAM-dependent_MTases_sf"/>
</dbReference>
<dbReference type="PANTHER" id="PTHR42933">
    <property type="entry name" value="SLR6095 PROTEIN"/>
    <property type="match status" value="1"/>
</dbReference>
<keyword evidence="3" id="KW-0489">Methyltransferase</keyword>
<feature type="domain" description="N6 adenine-specific DNA methyltransferase N-terminal" evidence="9">
    <location>
        <begin position="8"/>
        <end position="166"/>
    </location>
</feature>
<evidence type="ECO:0000259" key="8">
    <source>
        <dbReference type="Pfam" id="PF02384"/>
    </source>
</evidence>
<proteinExistence type="inferred from homology"/>
<evidence type="ECO:0000313" key="11">
    <source>
        <dbReference type="Proteomes" id="UP000190774"/>
    </source>
</evidence>
<keyword evidence="4" id="KW-0808">Transferase</keyword>